<reference evidence="3 4" key="1">
    <citation type="submission" date="2020-04" db="EMBL/GenBank/DDBJ databases">
        <title>Enterovirga sp. isolate from soil.</title>
        <authorList>
            <person name="Chea S."/>
            <person name="Kim D.-U."/>
        </authorList>
    </citation>
    <scope>NUCLEOTIDE SEQUENCE [LARGE SCALE GENOMIC DNA]</scope>
    <source>
        <strain evidence="3 4">DB1703</strain>
    </source>
</reference>
<dbReference type="EMBL" id="JABEPP010000001">
    <property type="protein sequence ID" value="NNM71420.1"/>
    <property type="molecule type" value="Genomic_DNA"/>
</dbReference>
<feature type="region of interest" description="Disordered" evidence="1">
    <location>
        <begin position="40"/>
        <end position="59"/>
    </location>
</feature>
<dbReference type="Pfam" id="PF06791">
    <property type="entry name" value="TMP_2"/>
    <property type="match status" value="1"/>
</dbReference>
<dbReference type="AlphaFoldDB" id="A0A849I5P7"/>
<protein>
    <recommendedName>
        <fullName evidence="2">Bacteriophage tail tape measure N-terminal domain-containing protein</fullName>
    </recommendedName>
</protein>
<evidence type="ECO:0000313" key="4">
    <source>
        <dbReference type="Proteomes" id="UP000564885"/>
    </source>
</evidence>
<keyword evidence="4" id="KW-1185">Reference proteome</keyword>
<evidence type="ECO:0000259" key="2">
    <source>
        <dbReference type="Pfam" id="PF06791"/>
    </source>
</evidence>
<organism evidence="3 4">
    <name type="scientific">Enterovirga aerilata</name>
    <dbReference type="NCBI Taxonomy" id="2730920"/>
    <lineage>
        <taxon>Bacteria</taxon>
        <taxon>Pseudomonadati</taxon>
        <taxon>Pseudomonadota</taxon>
        <taxon>Alphaproteobacteria</taxon>
        <taxon>Hyphomicrobiales</taxon>
        <taxon>Methylobacteriaceae</taxon>
        <taxon>Enterovirga</taxon>
    </lineage>
</organism>
<evidence type="ECO:0000313" key="3">
    <source>
        <dbReference type="EMBL" id="NNM71420.1"/>
    </source>
</evidence>
<feature type="domain" description="Bacteriophage tail tape measure N-terminal" evidence="2">
    <location>
        <begin position="120"/>
        <end position="332"/>
    </location>
</feature>
<dbReference type="InterPro" id="IPR009628">
    <property type="entry name" value="Phage_tape_measure_N"/>
</dbReference>
<gene>
    <name evidence="3" type="ORF">HJG44_03290</name>
</gene>
<evidence type="ECO:0000256" key="1">
    <source>
        <dbReference type="SAM" id="MobiDB-lite"/>
    </source>
</evidence>
<comment type="caution">
    <text evidence="3">The sequence shown here is derived from an EMBL/GenBank/DDBJ whole genome shotgun (WGS) entry which is preliminary data.</text>
</comment>
<name>A0A849I5P7_9HYPH</name>
<feature type="compositionally biased region" description="Polar residues" evidence="1">
    <location>
        <begin position="44"/>
        <end position="59"/>
    </location>
</feature>
<dbReference type="RefSeq" id="WP_171216882.1">
    <property type="nucleotide sequence ID" value="NZ_JABEPP010000001.1"/>
</dbReference>
<accession>A0A849I5P7</accession>
<dbReference type="Proteomes" id="UP000564885">
    <property type="component" value="Unassembled WGS sequence"/>
</dbReference>
<sequence>MSAQQQTVIRELVIRGSSQGVDKLASDLNRLDQAQEAVARSAGTMGQVSETSARRQTSAVNDLERLRRTVDEVHRSQARYAEVETRLARAAGQGLVDMRERDRLLGLAAQKYGVAAQANENFARSSGLAAHQVGNLRSQLFDVVASLQGGQNPFTVLSQQGPQIYEALAGQGGIAAGLKQAGQSALGLINPTTALVGSVAAVGAAAIASAAAWDRYETQQRDVERSVAGIGRATGATRDSINQTALATAAAGSVSISAARSMQAEYARTGKVGGAMFGDLVRVARDYAVTTGQDLEQANTDLARAFADPTKGAEQLNARLGFLSGTTLDAIRRQQAMGDTLGAQRTLYAALVPSLLKVTEQTSAWAQAWDAVKNSASNAADAIGRALAQPTLQERAAQLQQRLRSNDTSTEPDLVEALRAMGLDDPQIRAQVPSYRTMTPRQVEQTTQDLSDVQEQRRRQSALAMQREIDQLNRDASTRALGVLDRMFPGGRELDELAGDAAAFGRALKDATNLPDIERARAGLAQIEEKLKAGGTAAYELRKAAQDAFDAAGLLPYERGLAQIEQKYRDLAKAAGGDQRIIGGLNVAKGLEQATFRREQIDVPLRDAATRINEQVSALRVQRDGFTLSTEAAAAMAARQELVNDLTRRGITDLSDYSARLDQLAAAAGKAAAAQEELRRVQQNVVGGMDELRSSTSGLLTGAFSDVRQGKSPLEGIVNSLGRQTDQMFDRLISRPLTEGLLGQFGKPGGGATGDWISRIFGDASGIKLPNPLAQSTTASMTVNAASVVVNGGIGTGGLPGIGGSGQNLIPGASQILDSSKFGGGASASYSEVAGYIRQAAAMRGIDPDIALRVARSEGLTQSNPTGTIGDQGRSFGPWQLFTGGGLGNTALSRGINVRDPSTWRQQTDFALDQARSGGWGPWYGARNSGIGNWEGITRSTEQATQSLSTLSSSATEATSGLGSFGSGLDAFGSKLSQVAIGSGGGGGFGLGNLFGSLFGGGGGSAPFIDAAGASWSANGNVLTPDGPMPLRYMAKGGIAQAGQPFVNIIGEGQMNEAVVPLPDGRSIPVSMNVPMPVNTGGGGGAPITINQAPINVQPAQGYTPEQILAAIRQGNEETVRHIQRNFGNMGRVWDRRFG</sequence>
<proteinExistence type="predicted"/>